<dbReference type="GO" id="GO:0032587">
    <property type="term" value="C:ruffle membrane"/>
    <property type="evidence" value="ECO:0007669"/>
    <property type="project" value="TreeGrafter"/>
</dbReference>
<reference evidence="6" key="1">
    <citation type="submission" date="2025-05" db="UniProtKB">
        <authorList>
            <consortium name="Ensembl"/>
        </authorList>
    </citation>
    <scope>IDENTIFICATION</scope>
</reference>
<keyword evidence="2 3" id="KW-0728">SH3 domain</keyword>
<feature type="region of interest" description="Disordered" evidence="4">
    <location>
        <begin position="245"/>
        <end position="270"/>
    </location>
</feature>
<evidence type="ECO:0000256" key="4">
    <source>
        <dbReference type="SAM" id="MobiDB-lite"/>
    </source>
</evidence>
<dbReference type="Gene3D" id="2.30.30.40">
    <property type="entry name" value="SH3 Domains"/>
    <property type="match status" value="1"/>
</dbReference>
<dbReference type="PANTHER" id="PTHR12287">
    <property type="entry name" value="EPIDERMAL GROWTH FACTOR RECEPTOR KINASE SUBSTRATE EPS8-RELATED PROTEIN"/>
    <property type="match status" value="1"/>
</dbReference>
<evidence type="ECO:0000259" key="5">
    <source>
        <dbReference type="PROSITE" id="PS50002"/>
    </source>
</evidence>
<proteinExistence type="inferred from homology"/>
<feature type="region of interest" description="Disordered" evidence="4">
    <location>
        <begin position="136"/>
        <end position="186"/>
    </location>
</feature>
<dbReference type="InterPro" id="IPR039801">
    <property type="entry name" value="EPS8-like"/>
</dbReference>
<feature type="compositionally biased region" description="Polar residues" evidence="4">
    <location>
        <begin position="146"/>
        <end position="176"/>
    </location>
</feature>
<evidence type="ECO:0000313" key="7">
    <source>
        <dbReference type="Proteomes" id="UP000694388"/>
    </source>
</evidence>
<dbReference type="AlphaFoldDB" id="A0A8C4Q1Q5"/>
<dbReference type="GO" id="GO:0007266">
    <property type="term" value="P:Rho protein signal transduction"/>
    <property type="evidence" value="ECO:0007669"/>
    <property type="project" value="TreeGrafter"/>
</dbReference>
<dbReference type="PANTHER" id="PTHR12287:SF22">
    <property type="entry name" value="EPIDERMAL GROWTH FACTOR RECEPTOR KINASE SUBSTRATE 8-LIKE PROTEIN 3"/>
    <property type="match status" value="1"/>
</dbReference>
<evidence type="ECO:0000313" key="6">
    <source>
        <dbReference type="Ensembl" id="ENSEBUP00000008659.1"/>
    </source>
</evidence>
<keyword evidence="7" id="KW-1185">Reference proteome</keyword>
<dbReference type="GO" id="GO:1900029">
    <property type="term" value="P:positive regulation of ruffle assembly"/>
    <property type="evidence" value="ECO:0007669"/>
    <property type="project" value="TreeGrafter"/>
</dbReference>
<dbReference type="GO" id="GO:0031982">
    <property type="term" value="C:vesicle"/>
    <property type="evidence" value="ECO:0007669"/>
    <property type="project" value="TreeGrafter"/>
</dbReference>
<dbReference type="InterPro" id="IPR041418">
    <property type="entry name" value="SAM_3"/>
</dbReference>
<dbReference type="Gene3D" id="2.30.29.30">
    <property type="entry name" value="Pleckstrin-homology domain (PH domain)/Phosphotyrosine-binding domain (PTB)"/>
    <property type="match status" value="1"/>
</dbReference>
<dbReference type="SMART" id="SM00326">
    <property type="entry name" value="SH3"/>
    <property type="match status" value="1"/>
</dbReference>
<dbReference type="Pfam" id="PF18016">
    <property type="entry name" value="SAM_3"/>
    <property type="match status" value="1"/>
</dbReference>
<dbReference type="InterPro" id="IPR036028">
    <property type="entry name" value="SH3-like_dom_sf"/>
</dbReference>
<dbReference type="InterPro" id="IPR001452">
    <property type="entry name" value="SH3_domain"/>
</dbReference>
<dbReference type="InterPro" id="IPR013625">
    <property type="entry name" value="PTB"/>
</dbReference>
<dbReference type="GO" id="GO:0003779">
    <property type="term" value="F:actin binding"/>
    <property type="evidence" value="ECO:0007669"/>
    <property type="project" value="TreeGrafter"/>
</dbReference>
<sequence>MSAVLDHSVEHQTTFKLSKEDGGIATITEGVRKLRVLQDKGHVWAQKLRLRLKEDSLLLLDPESQDVIERILLEDIISCQEVPGTDCDPAILALTWQPQDQAAPDVYLFSCGDARTDLIQADIQGSLQAYRGINEGEDEEDGSVFESETLSQSSTPPLNTPRSATPPRSHNPTSADLRSRTPSPPSTLIYSSIELISDRTGMLINEQNTGERYQHAMDTEVINRIIGEIELFLEKVQAVREAHAKLNQKGKGSKNPKPMDEGNNDNVKPPVKEDFEDILRKFKHAFNLLGRLNGHIKDPNAEELIQCLIQPLTKVAHIGGPNVAASIIQPLLSDAALTLIEKSLSSLDRGLWKAMGPAWCIQRDKWPADQMPKGLFAPTFADGWTAPPFIYEEITNADVKERGAEEEEEVPKYAKVCTTFISRNKRELSVSQGQLVKVLDNTKRWWRVCGQGGDVGYVPGSFLTLTNEPMNEGLEHHVSETKKDRDRRRSSVLSYVIQGSPPLHRHSTTSVDITNLETTDLDLRRRSSYAGAARVRRPSRVGRLQPNSILAPSFNPDETRLWLLANGFSTIAVDSLSTLGGEEVLSLTSEELQEVCGREGARLYRLIQQNEN</sequence>
<dbReference type="OMA" id="ERYQHAM"/>
<dbReference type="InterPro" id="IPR055093">
    <property type="entry name" value="EPS8_2nd"/>
</dbReference>
<dbReference type="InterPro" id="IPR011993">
    <property type="entry name" value="PH-like_dom_sf"/>
</dbReference>
<dbReference type="Pfam" id="PF08416">
    <property type="entry name" value="PTB"/>
    <property type="match status" value="1"/>
</dbReference>
<dbReference type="Proteomes" id="UP000694388">
    <property type="component" value="Unplaced"/>
</dbReference>
<dbReference type="SUPFAM" id="SSF50729">
    <property type="entry name" value="PH domain-like"/>
    <property type="match status" value="1"/>
</dbReference>
<protein>
    <recommendedName>
        <fullName evidence="5">SH3 domain-containing protein</fullName>
    </recommendedName>
</protein>
<dbReference type="PROSITE" id="PS50002">
    <property type="entry name" value="SH3"/>
    <property type="match status" value="1"/>
</dbReference>
<feature type="domain" description="SH3" evidence="5">
    <location>
        <begin position="409"/>
        <end position="468"/>
    </location>
</feature>
<dbReference type="InterPro" id="IPR013761">
    <property type="entry name" value="SAM/pointed_sf"/>
</dbReference>
<name>A0A8C4Q1Q5_EPTBU</name>
<comment type="similarity">
    <text evidence="1">Belongs to the EPS8 family.</text>
</comment>
<evidence type="ECO:0000256" key="2">
    <source>
        <dbReference type="ARBA" id="ARBA00022443"/>
    </source>
</evidence>
<dbReference type="Pfam" id="PF07653">
    <property type="entry name" value="SH3_2"/>
    <property type="match status" value="1"/>
</dbReference>
<dbReference type="Gene3D" id="1.10.150.50">
    <property type="entry name" value="Transcription Factor, Ets-1"/>
    <property type="match status" value="1"/>
</dbReference>
<dbReference type="SUPFAM" id="SSF50044">
    <property type="entry name" value="SH3-domain"/>
    <property type="match status" value="1"/>
</dbReference>
<dbReference type="GO" id="GO:0035023">
    <property type="term" value="P:regulation of Rho protein signal transduction"/>
    <property type="evidence" value="ECO:0007669"/>
    <property type="project" value="TreeGrafter"/>
</dbReference>
<organism evidence="6 7">
    <name type="scientific">Eptatretus burgeri</name>
    <name type="common">Inshore hagfish</name>
    <dbReference type="NCBI Taxonomy" id="7764"/>
    <lineage>
        <taxon>Eukaryota</taxon>
        <taxon>Metazoa</taxon>
        <taxon>Chordata</taxon>
        <taxon>Craniata</taxon>
        <taxon>Vertebrata</taxon>
        <taxon>Cyclostomata</taxon>
        <taxon>Myxini</taxon>
        <taxon>Myxiniformes</taxon>
        <taxon>Myxinidae</taxon>
        <taxon>Eptatretinae</taxon>
        <taxon>Eptatretus</taxon>
    </lineage>
</organism>
<evidence type="ECO:0000256" key="1">
    <source>
        <dbReference type="ARBA" id="ARBA00006197"/>
    </source>
</evidence>
<dbReference type="GeneTree" id="ENSGT00940000167635"/>
<evidence type="ECO:0000256" key="3">
    <source>
        <dbReference type="PROSITE-ProRule" id="PRU00192"/>
    </source>
</evidence>
<accession>A0A8C4Q1Q5</accession>
<dbReference type="Pfam" id="PF22975">
    <property type="entry name" value="EPS8_2nd"/>
    <property type="match status" value="1"/>
</dbReference>
<dbReference type="Ensembl" id="ENSEBUT00000009201.1">
    <property type="protein sequence ID" value="ENSEBUP00000008691.1"/>
    <property type="gene ID" value="ENSEBUG00000005602.1"/>
</dbReference>
<dbReference type="Ensembl" id="ENSEBUT00000009167.1">
    <property type="protein sequence ID" value="ENSEBUP00000008659.1"/>
    <property type="gene ID" value="ENSEBUG00000005602.1"/>
</dbReference>